<sequence>MRMRGRGENNHNAFPLCHERAGRKEPPHLIRRRVGGSGGGETPEEGAKRSSRNGGETLRSAGREAEVEPERAL</sequence>
<feature type="compositionally biased region" description="Basic and acidic residues" evidence="1">
    <location>
        <begin position="61"/>
        <end position="73"/>
    </location>
</feature>
<dbReference type="AlphaFoldDB" id="A0AAD7SXV1"/>
<dbReference type="EMBL" id="JAINUG010000029">
    <property type="protein sequence ID" value="KAJ8409761.1"/>
    <property type="molecule type" value="Genomic_DNA"/>
</dbReference>
<evidence type="ECO:0000313" key="2">
    <source>
        <dbReference type="EMBL" id="KAJ8409761.1"/>
    </source>
</evidence>
<dbReference type="Proteomes" id="UP001221898">
    <property type="component" value="Unassembled WGS sequence"/>
</dbReference>
<gene>
    <name evidence="2" type="ORF">AAFF_G00218200</name>
</gene>
<feature type="compositionally biased region" description="Basic and acidic residues" evidence="1">
    <location>
        <begin position="17"/>
        <end position="28"/>
    </location>
</feature>
<keyword evidence="3" id="KW-1185">Reference proteome</keyword>
<evidence type="ECO:0000256" key="1">
    <source>
        <dbReference type="SAM" id="MobiDB-lite"/>
    </source>
</evidence>
<feature type="region of interest" description="Disordered" evidence="1">
    <location>
        <begin position="1"/>
        <end position="73"/>
    </location>
</feature>
<reference evidence="2" key="1">
    <citation type="journal article" date="2023" name="Science">
        <title>Genome structures resolve the early diversification of teleost fishes.</title>
        <authorList>
            <person name="Parey E."/>
            <person name="Louis A."/>
            <person name="Montfort J."/>
            <person name="Bouchez O."/>
            <person name="Roques C."/>
            <person name="Iampietro C."/>
            <person name="Lluch J."/>
            <person name="Castinel A."/>
            <person name="Donnadieu C."/>
            <person name="Desvignes T."/>
            <person name="Floi Bucao C."/>
            <person name="Jouanno E."/>
            <person name="Wen M."/>
            <person name="Mejri S."/>
            <person name="Dirks R."/>
            <person name="Jansen H."/>
            <person name="Henkel C."/>
            <person name="Chen W.J."/>
            <person name="Zahm M."/>
            <person name="Cabau C."/>
            <person name="Klopp C."/>
            <person name="Thompson A.W."/>
            <person name="Robinson-Rechavi M."/>
            <person name="Braasch I."/>
            <person name="Lecointre G."/>
            <person name="Bobe J."/>
            <person name="Postlethwait J.H."/>
            <person name="Berthelot C."/>
            <person name="Roest Crollius H."/>
            <person name="Guiguen Y."/>
        </authorList>
    </citation>
    <scope>NUCLEOTIDE SEQUENCE</scope>
    <source>
        <strain evidence="2">NC1722</strain>
    </source>
</reference>
<comment type="caution">
    <text evidence="2">The sequence shown here is derived from an EMBL/GenBank/DDBJ whole genome shotgun (WGS) entry which is preliminary data.</text>
</comment>
<name>A0AAD7SXV1_9TELE</name>
<organism evidence="2 3">
    <name type="scientific">Aldrovandia affinis</name>
    <dbReference type="NCBI Taxonomy" id="143900"/>
    <lineage>
        <taxon>Eukaryota</taxon>
        <taxon>Metazoa</taxon>
        <taxon>Chordata</taxon>
        <taxon>Craniata</taxon>
        <taxon>Vertebrata</taxon>
        <taxon>Euteleostomi</taxon>
        <taxon>Actinopterygii</taxon>
        <taxon>Neopterygii</taxon>
        <taxon>Teleostei</taxon>
        <taxon>Notacanthiformes</taxon>
        <taxon>Halosauridae</taxon>
        <taxon>Aldrovandia</taxon>
    </lineage>
</organism>
<protein>
    <submittedName>
        <fullName evidence="2">Uncharacterized protein</fullName>
    </submittedName>
</protein>
<evidence type="ECO:0000313" key="3">
    <source>
        <dbReference type="Proteomes" id="UP001221898"/>
    </source>
</evidence>
<accession>A0AAD7SXV1</accession>
<proteinExistence type="predicted"/>